<feature type="signal peptide" evidence="1">
    <location>
        <begin position="1"/>
        <end position="42"/>
    </location>
</feature>
<dbReference type="EMBL" id="CP051684">
    <property type="protein sequence ID" value="QJD88891.1"/>
    <property type="molecule type" value="Genomic_DNA"/>
</dbReference>
<dbReference type="Pfam" id="PF20329">
    <property type="entry name" value="DUF6624"/>
    <property type="match status" value="1"/>
</dbReference>
<evidence type="ECO:0000313" key="2">
    <source>
        <dbReference type="EMBL" id="QJD88891.1"/>
    </source>
</evidence>
<evidence type="ECO:0000256" key="1">
    <source>
        <dbReference type="SAM" id="SignalP"/>
    </source>
</evidence>
<dbReference type="Proteomes" id="UP000503117">
    <property type="component" value="Chromosome"/>
</dbReference>
<feature type="chain" id="PRO_5047191422" evidence="1">
    <location>
        <begin position="43"/>
        <end position="223"/>
    </location>
</feature>
<keyword evidence="3" id="KW-1185">Reference proteome</keyword>
<evidence type="ECO:0000313" key="3">
    <source>
        <dbReference type="Proteomes" id="UP000503117"/>
    </source>
</evidence>
<gene>
    <name evidence="2" type="ORF">HH213_01460</name>
</gene>
<dbReference type="RefSeq" id="WP_169110323.1">
    <property type="nucleotide sequence ID" value="NZ_CP051684.1"/>
</dbReference>
<name>A0ABX6M4K2_9BURK</name>
<sequence>MPALRMTAAYAKNAFKRFRSFVKNRFIFLGWFAFAFALQASAQTIHCDAVSTRLNELAGGDQKIRQALHQQATAAEQERVQKRQMVIDSENLQHLKAIVAACGWPKTTKGSHAAWLLAQHADSDLAFQRSAKELLEASVKAGIAAPLDVAYLADRIATNEGRPQEYGTQFSLTDRCHLVLDPVDDRKLVNRRRLAIGLQSLEEYEAEARRRFIPADCPPAVGR</sequence>
<proteinExistence type="predicted"/>
<reference evidence="2 3" key="1">
    <citation type="submission" date="2020-04" db="EMBL/GenBank/DDBJ databases">
        <title>Genome sequencing of novel species.</title>
        <authorList>
            <person name="Heo J."/>
            <person name="Kim S.-J."/>
            <person name="Kim J.-S."/>
            <person name="Hong S.-B."/>
            <person name="Kwon S.-W."/>
        </authorList>
    </citation>
    <scope>NUCLEOTIDE SEQUENCE [LARGE SCALE GENOMIC DNA]</scope>
    <source>
        <strain evidence="2 3">AF9R3</strain>
    </source>
</reference>
<dbReference type="InterPro" id="IPR046732">
    <property type="entry name" value="DUF6624"/>
</dbReference>
<organism evidence="2 3">
    <name type="scientific">Duganella dendranthematis</name>
    <dbReference type="NCBI Taxonomy" id="2728021"/>
    <lineage>
        <taxon>Bacteria</taxon>
        <taxon>Pseudomonadati</taxon>
        <taxon>Pseudomonadota</taxon>
        <taxon>Betaproteobacteria</taxon>
        <taxon>Burkholderiales</taxon>
        <taxon>Oxalobacteraceae</taxon>
        <taxon>Telluria group</taxon>
        <taxon>Duganella</taxon>
    </lineage>
</organism>
<protein>
    <submittedName>
        <fullName evidence="2">Uncharacterized protein</fullName>
    </submittedName>
</protein>
<accession>A0ABX6M4K2</accession>
<keyword evidence="1" id="KW-0732">Signal</keyword>